<dbReference type="InterPro" id="IPR015943">
    <property type="entry name" value="WD40/YVTN_repeat-like_dom_sf"/>
</dbReference>
<name>A0A383BRC2_9ZZZZ</name>
<dbReference type="PANTHER" id="PTHR34512:SF30">
    <property type="entry name" value="OUTER MEMBRANE PROTEIN ASSEMBLY FACTOR BAMB"/>
    <property type="match status" value="1"/>
</dbReference>
<feature type="non-terminal residue" evidence="2">
    <location>
        <position position="244"/>
    </location>
</feature>
<dbReference type="SUPFAM" id="SSF50998">
    <property type="entry name" value="Quinoprotein alcohol dehydrogenase-like"/>
    <property type="match status" value="1"/>
</dbReference>
<accession>A0A383BRC2</accession>
<evidence type="ECO:0000259" key="1">
    <source>
        <dbReference type="Pfam" id="PF13360"/>
    </source>
</evidence>
<dbReference type="Pfam" id="PF13360">
    <property type="entry name" value="PQQ_2"/>
    <property type="match status" value="1"/>
</dbReference>
<dbReference type="AlphaFoldDB" id="A0A383BRC2"/>
<dbReference type="InterPro" id="IPR011047">
    <property type="entry name" value="Quinoprotein_ADH-like_sf"/>
</dbReference>
<evidence type="ECO:0000313" key="2">
    <source>
        <dbReference type="EMBL" id="SVE22380.1"/>
    </source>
</evidence>
<proteinExistence type="predicted"/>
<dbReference type="Gene3D" id="2.130.10.10">
    <property type="entry name" value="YVTN repeat-like/Quinoprotein amine dehydrogenase"/>
    <property type="match status" value="1"/>
</dbReference>
<protein>
    <recommendedName>
        <fullName evidence="1">Pyrrolo-quinoline quinone repeat domain-containing protein</fullName>
    </recommendedName>
</protein>
<organism evidence="2">
    <name type="scientific">marine metagenome</name>
    <dbReference type="NCBI Taxonomy" id="408172"/>
    <lineage>
        <taxon>unclassified sequences</taxon>
        <taxon>metagenomes</taxon>
        <taxon>ecological metagenomes</taxon>
    </lineage>
</organism>
<dbReference type="InterPro" id="IPR002372">
    <property type="entry name" value="PQQ_rpt_dom"/>
</dbReference>
<dbReference type="SMART" id="SM00564">
    <property type="entry name" value="PQQ"/>
    <property type="match status" value="2"/>
</dbReference>
<gene>
    <name evidence="2" type="ORF">METZ01_LOCUS475234</name>
</gene>
<feature type="domain" description="Pyrrolo-quinoline quinone repeat" evidence="1">
    <location>
        <begin position="39"/>
        <end position="216"/>
    </location>
</feature>
<dbReference type="PANTHER" id="PTHR34512">
    <property type="entry name" value="CELL SURFACE PROTEIN"/>
    <property type="match status" value="1"/>
</dbReference>
<reference evidence="2" key="1">
    <citation type="submission" date="2018-05" db="EMBL/GenBank/DDBJ databases">
        <authorList>
            <person name="Lanie J.A."/>
            <person name="Ng W.-L."/>
            <person name="Kazmierczak K.M."/>
            <person name="Andrzejewski T.M."/>
            <person name="Davidsen T.M."/>
            <person name="Wayne K.J."/>
            <person name="Tettelin H."/>
            <person name="Glass J.I."/>
            <person name="Rusch D."/>
            <person name="Podicherti R."/>
            <person name="Tsui H.-C.T."/>
            <person name="Winkler M.E."/>
        </authorList>
    </citation>
    <scope>NUCLEOTIDE SEQUENCE</scope>
</reference>
<dbReference type="InterPro" id="IPR018391">
    <property type="entry name" value="PQQ_b-propeller_rpt"/>
</dbReference>
<sequence>MLCPIKPLQAEDWPGWRGPRGDGTSLEPNIPTKWSQKDNIAWKVEVPGVGHASPVILGDSIFLVTCNEKTKERILLCLDRKTGQEIWRRVVIRAPLEAIHRLNSRASSTPATDGMHVYVSFLEPSGKMVPAEVVRKQSGELRADNAGLPVNPGNMCIAAYDLKGNRKWIARPGGYASVWGYCANPVVHEESVIINGDHDGEAYIVALNRRTGKTLWKVPRKNRIRSHCTPLIRKLNGKTQMIVA</sequence>
<dbReference type="EMBL" id="UINC01202533">
    <property type="protein sequence ID" value="SVE22380.1"/>
    <property type="molecule type" value="Genomic_DNA"/>
</dbReference>